<evidence type="ECO:0000313" key="2">
    <source>
        <dbReference type="EMBL" id="CAK9029643.1"/>
    </source>
</evidence>
<organism evidence="2 3">
    <name type="scientific">Durusdinium trenchii</name>
    <dbReference type="NCBI Taxonomy" id="1381693"/>
    <lineage>
        <taxon>Eukaryota</taxon>
        <taxon>Sar</taxon>
        <taxon>Alveolata</taxon>
        <taxon>Dinophyceae</taxon>
        <taxon>Suessiales</taxon>
        <taxon>Symbiodiniaceae</taxon>
        <taxon>Durusdinium</taxon>
    </lineage>
</organism>
<evidence type="ECO:0000256" key="1">
    <source>
        <dbReference type="SAM" id="MobiDB-lite"/>
    </source>
</evidence>
<comment type="caution">
    <text evidence="2">The sequence shown here is derived from an EMBL/GenBank/DDBJ whole genome shotgun (WGS) entry which is preliminary data.</text>
</comment>
<keyword evidence="3" id="KW-1185">Reference proteome</keyword>
<dbReference type="EMBL" id="CAXAMN010009727">
    <property type="protein sequence ID" value="CAK9029643.1"/>
    <property type="molecule type" value="Genomic_DNA"/>
</dbReference>
<name>A0ABP0KTV6_9DINO</name>
<sequence>MSATHDTEELAMQGRDWVLEEVKALQEANGGKCPTVAQLTKAMPLTKEEAKEVLQEYKCAAAEDVPPKKRAKKFPDPPVPEVPEAPVERPVLSPRPPLASAATQIYDHDETQVVPEPSVPLTQPEQLTPKSLELMTPTQLALEKHGSH</sequence>
<protein>
    <submittedName>
        <fullName evidence="2">Uncharacterized protein</fullName>
    </submittedName>
</protein>
<proteinExistence type="predicted"/>
<feature type="non-terminal residue" evidence="2">
    <location>
        <position position="1"/>
    </location>
</feature>
<evidence type="ECO:0000313" key="3">
    <source>
        <dbReference type="Proteomes" id="UP001642484"/>
    </source>
</evidence>
<accession>A0ABP0KTV6</accession>
<reference evidence="2 3" key="1">
    <citation type="submission" date="2024-02" db="EMBL/GenBank/DDBJ databases">
        <authorList>
            <person name="Chen Y."/>
            <person name="Shah S."/>
            <person name="Dougan E. K."/>
            <person name="Thang M."/>
            <person name="Chan C."/>
        </authorList>
    </citation>
    <scope>NUCLEOTIDE SEQUENCE [LARGE SCALE GENOMIC DNA]</scope>
</reference>
<dbReference type="Proteomes" id="UP001642484">
    <property type="component" value="Unassembled WGS sequence"/>
</dbReference>
<feature type="non-terminal residue" evidence="2">
    <location>
        <position position="148"/>
    </location>
</feature>
<gene>
    <name evidence="2" type="ORF">CCMP2556_LOCUS17564</name>
</gene>
<feature type="region of interest" description="Disordered" evidence="1">
    <location>
        <begin position="66"/>
        <end position="100"/>
    </location>
</feature>